<evidence type="ECO:0000313" key="10">
    <source>
        <dbReference type="Proteomes" id="UP000291404"/>
    </source>
</evidence>
<gene>
    <name evidence="9" type="ORF">CWI36_0417p0010</name>
</gene>
<evidence type="ECO:0000259" key="8">
    <source>
        <dbReference type="Pfam" id="PF01435"/>
    </source>
</evidence>
<feature type="transmembrane region" description="Helical" evidence="7">
    <location>
        <begin position="72"/>
        <end position="93"/>
    </location>
</feature>
<protein>
    <submittedName>
        <fullName evidence="9">Putative M48 peptidase</fullName>
    </submittedName>
</protein>
<keyword evidence="7" id="KW-0812">Transmembrane</keyword>
<accession>A0A4Q9LHC5</accession>
<dbReference type="VEuPathDB" id="MicrosporidiaDB:CWI36_0417p0010"/>
<evidence type="ECO:0000256" key="3">
    <source>
        <dbReference type="ARBA" id="ARBA00022801"/>
    </source>
</evidence>
<dbReference type="STRING" id="148818.A0A4Q9LHC5"/>
<keyword evidence="4 6" id="KW-0862">Zinc</keyword>
<name>A0A4Q9LHC5_9MICR</name>
<keyword evidence="10" id="KW-1185">Reference proteome</keyword>
<proteinExistence type="inferred from homology"/>
<comment type="cofactor">
    <cofactor evidence="6">
        <name>Zn(2+)</name>
        <dbReference type="ChEBI" id="CHEBI:29105"/>
    </cofactor>
    <text evidence="6">Binds 1 zinc ion per subunit.</text>
</comment>
<dbReference type="GO" id="GO:0046872">
    <property type="term" value="F:metal ion binding"/>
    <property type="evidence" value="ECO:0007669"/>
    <property type="project" value="UniProtKB-KW"/>
</dbReference>
<evidence type="ECO:0000313" key="9">
    <source>
        <dbReference type="EMBL" id="TBU06591.1"/>
    </source>
</evidence>
<evidence type="ECO:0000256" key="5">
    <source>
        <dbReference type="ARBA" id="ARBA00023049"/>
    </source>
</evidence>
<feature type="transmembrane region" description="Helical" evidence="7">
    <location>
        <begin position="6"/>
        <end position="27"/>
    </location>
</feature>
<keyword evidence="2" id="KW-0479">Metal-binding</keyword>
<keyword evidence="1 6" id="KW-0645">Protease</keyword>
<evidence type="ECO:0000256" key="7">
    <source>
        <dbReference type="SAM" id="Phobius"/>
    </source>
</evidence>
<sequence length="415" mass="49598">MVKKWRFNYLLYPIIIIFISLMSYEWIQTYKYSNQLHEYKNLFENNKYLISHIEEDTEDFFKSQKKASLKKINFIQMAICIFFMKFLFVLSFLNKSLRKKVENFNEKYKLFRCSFQSFTSEDLNILLKYSIVNTFFNIFLEILFNMNRNDKINFFLLILHIIFNILGQYVLLITLNAILVKFGKKVFIFALIILVLLISPIHINFFENTQIFEFRNIDIHLLDKKIQNLIVSMGMETNIYQEVNPGETSNAFTILGFTPCKIYLLGRRILENKYISGTIAHELGHIKIGLKYRFLDWFCSRLLKGIMYLFIYFHLTTKIKSEKTSKMIIFVILVMIYNNFFKYSFVFLSVLIQHLEEFKADSFAHSEGFGISLIRVLCMINSSNWPLYNSKIFSMFFMSHPTLFERIENIERTNS</sequence>
<feature type="transmembrane region" description="Helical" evidence="7">
    <location>
        <begin position="186"/>
        <end position="206"/>
    </location>
</feature>
<dbReference type="AlphaFoldDB" id="A0A4Q9LHC5"/>
<dbReference type="GO" id="GO:0004222">
    <property type="term" value="F:metalloendopeptidase activity"/>
    <property type="evidence" value="ECO:0007669"/>
    <property type="project" value="InterPro"/>
</dbReference>
<evidence type="ECO:0000256" key="2">
    <source>
        <dbReference type="ARBA" id="ARBA00022723"/>
    </source>
</evidence>
<comment type="similarity">
    <text evidence="6">Belongs to the peptidase M48 family.</text>
</comment>
<evidence type="ECO:0000256" key="6">
    <source>
        <dbReference type="RuleBase" id="RU003983"/>
    </source>
</evidence>
<dbReference type="EMBL" id="PITI01000417">
    <property type="protein sequence ID" value="TBU06591.1"/>
    <property type="molecule type" value="Genomic_DNA"/>
</dbReference>
<organism evidence="9 10">
    <name type="scientific">Hamiltosporidium magnivora</name>
    <dbReference type="NCBI Taxonomy" id="148818"/>
    <lineage>
        <taxon>Eukaryota</taxon>
        <taxon>Fungi</taxon>
        <taxon>Fungi incertae sedis</taxon>
        <taxon>Microsporidia</taxon>
        <taxon>Dubosqiidae</taxon>
        <taxon>Hamiltosporidium</taxon>
    </lineage>
</organism>
<feature type="transmembrane region" description="Helical" evidence="7">
    <location>
        <begin position="294"/>
        <end position="315"/>
    </location>
</feature>
<dbReference type="Proteomes" id="UP000291404">
    <property type="component" value="Unassembled WGS sequence"/>
</dbReference>
<feature type="transmembrane region" description="Helical" evidence="7">
    <location>
        <begin position="327"/>
        <end position="352"/>
    </location>
</feature>
<feature type="transmembrane region" description="Helical" evidence="7">
    <location>
        <begin position="156"/>
        <end position="180"/>
    </location>
</feature>
<keyword evidence="5 6" id="KW-0482">Metalloprotease</keyword>
<dbReference type="InterPro" id="IPR001915">
    <property type="entry name" value="Peptidase_M48"/>
</dbReference>
<evidence type="ECO:0000256" key="4">
    <source>
        <dbReference type="ARBA" id="ARBA00022833"/>
    </source>
</evidence>
<keyword evidence="3 6" id="KW-0378">Hydrolase</keyword>
<comment type="caution">
    <text evidence="9">The sequence shown here is derived from an EMBL/GenBank/DDBJ whole genome shotgun (WGS) entry which is preliminary data.</text>
</comment>
<keyword evidence="7" id="KW-0472">Membrane</keyword>
<dbReference type="PANTHER" id="PTHR10120">
    <property type="entry name" value="CAAX PRENYL PROTEASE 1"/>
    <property type="match status" value="1"/>
</dbReference>
<dbReference type="GO" id="GO:0006508">
    <property type="term" value="P:proteolysis"/>
    <property type="evidence" value="ECO:0007669"/>
    <property type="project" value="UniProtKB-KW"/>
</dbReference>
<keyword evidence="7" id="KW-1133">Transmembrane helix</keyword>
<dbReference type="VEuPathDB" id="MicrosporidiaDB:CWI39_0188p0020"/>
<reference evidence="9 10" key="1">
    <citation type="submission" date="2017-12" db="EMBL/GenBank/DDBJ databases">
        <authorList>
            <person name="Pombert J.-F."/>
            <person name="Haag K.L."/>
            <person name="Ebert D."/>
        </authorList>
    </citation>
    <scope>NUCLEOTIDE SEQUENCE [LARGE SCALE GENOMIC DNA]</scope>
    <source>
        <strain evidence="9">BE-OM-2</strain>
    </source>
</reference>
<evidence type="ECO:0000256" key="1">
    <source>
        <dbReference type="ARBA" id="ARBA00022670"/>
    </source>
</evidence>
<dbReference type="Pfam" id="PF01435">
    <property type="entry name" value="Peptidase_M48"/>
    <property type="match status" value="1"/>
</dbReference>
<feature type="domain" description="Peptidase M48" evidence="8">
    <location>
        <begin position="223"/>
        <end position="412"/>
    </location>
</feature>